<dbReference type="PATRIC" id="fig|1107311.5.peg.653"/>
<keyword evidence="1" id="KW-1133">Transmembrane helix</keyword>
<feature type="transmembrane region" description="Helical" evidence="1">
    <location>
        <begin position="260"/>
        <end position="278"/>
    </location>
</feature>
<dbReference type="Proteomes" id="UP000030149">
    <property type="component" value="Unassembled WGS sequence"/>
</dbReference>
<dbReference type="eggNOG" id="ENOG50315XN">
    <property type="taxonomic scope" value="Bacteria"/>
</dbReference>
<keyword evidence="3" id="KW-1185">Reference proteome</keyword>
<evidence type="ECO:0000313" key="3">
    <source>
        <dbReference type="Proteomes" id="UP000030149"/>
    </source>
</evidence>
<name>A0A0A2MTL6_9FLAO</name>
<comment type="caution">
    <text evidence="2">The sequence shown here is derived from an EMBL/GenBank/DDBJ whole genome shotgun (WGS) entry which is preliminary data.</text>
</comment>
<dbReference type="EMBL" id="JRLZ01000009">
    <property type="protein sequence ID" value="KGO95664.1"/>
    <property type="molecule type" value="Genomic_DNA"/>
</dbReference>
<reference evidence="3" key="1">
    <citation type="submission" date="2013-09" db="EMBL/GenBank/DDBJ databases">
        <authorList>
            <person name="Zeng Z."/>
            <person name="Chen C."/>
        </authorList>
    </citation>
    <scope>NUCLEOTIDE SEQUENCE [LARGE SCALE GENOMIC DNA]</scope>
    <source>
        <strain evidence="3">DK69</strain>
    </source>
</reference>
<dbReference type="AlphaFoldDB" id="A0A0A2MTL6"/>
<dbReference type="STRING" id="1107311.Q767_10630"/>
<keyword evidence="1" id="KW-0472">Membrane</keyword>
<protein>
    <submittedName>
        <fullName evidence="2">Uncharacterized protein</fullName>
    </submittedName>
</protein>
<gene>
    <name evidence="2" type="ORF">Q767_10630</name>
</gene>
<evidence type="ECO:0000313" key="2">
    <source>
        <dbReference type="EMBL" id="KGO95664.1"/>
    </source>
</evidence>
<accession>A0A0A2MTL6</accession>
<reference evidence="2 3" key="2">
    <citation type="journal article" date="2015" name="Stand. Genomic Sci.">
        <title>High quality draft genomic sequence of Flavobacterium enshiense DK69(T) and comparison among Flavobacterium genomes.</title>
        <authorList>
            <person name="Zeng Z."/>
            <person name="Chen C."/>
            <person name="Du H."/>
            <person name="Wang G."/>
            <person name="Li M."/>
        </authorList>
    </citation>
    <scope>NUCLEOTIDE SEQUENCE [LARGE SCALE GENOMIC DNA]</scope>
    <source>
        <strain evidence="2 3">DK69</strain>
    </source>
</reference>
<organism evidence="2 3">
    <name type="scientific">Flavobacterium enshiense DK69</name>
    <dbReference type="NCBI Taxonomy" id="1107311"/>
    <lineage>
        <taxon>Bacteria</taxon>
        <taxon>Pseudomonadati</taxon>
        <taxon>Bacteroidota</taxon>
        <taxon>Flavobacteriia</taxon>
        <taxon>Flavobacteriales</taxon>
        <taxon>Flavobacteriaceae</taxon>
        <taxon>Flavobacterium</taxon>
    </lineage>
</organism>
<feature type="transmembrane region" description="Helical" evidence="1">
    <location>
        <begin position="65"/>
        <end position="83"/>
    </location>
</feature>
<proteinExistence type="predicted"/>
<feature type="transmembrane region" description="Helical" evidence="1">
    <location>
        <begin position="33"/>
        <end position="53"/>
    </location>
</feature>
<keyword evidence="1" id="KW-0812">Transmembrane</keyword>
<sequence>MADVIALLTALAFSFVCFLGTNFYTLGNTEQSILLSTIIFLLLSGTALGAKLLKRTSSNFKTCFIWEMILLVLFSILTAYFTYSPFSHYFVVSDQKQVIQSKLTASIQQAADMYPEYELYAQKRETIYIGKLRSVVMAKHVSPGVYSDYDFKSSGGSDNKQIDSKMFTLHADLFPSNYGKKKTADSTWLADSRRIVNEWKAIGIADVIKNVEQNSKDWKTELVRLSRIREKGENANDFDYILSFNDVKTHFTTPDKPTPLSIGLAIIAYFLMLLPWIVTKRKGGKSGDILGLFGLGKSAADNEL</sequence>
<evidence type="ECO:0000256" key="1">
    <source>
        <dbReference type="SAM" id="Phobius"/>
    </source>
</evidence>